<organism evidence="2 3">
    <name type="scientific">Botryobasidium botryosum (strain FD-172 SS1)</name>
    <dbReference type="NCBI Taxonomy" id="930990"/>
    <lineage>
        <taxon>Eukaryota</taxon>
        <taxon>Fungi</taxon>
        <taxon>Dikarya</taxon>
        <taxon>Basidiomycota</taxon>
        <taxon>Agaricomycotina</taxon>
        <taxon>Agaricomycetes</taxon>
        <taxon>Cantharellales</taxon>
        <taxon>Botryobasidiaceae</taxon>
        <taxon>Botryobasidium</taxon>
    </lineage>
</organism>
<dbReference type="Pfam" id="PF08240">
    <property type="entry name" value="ADH_N"/>
    <property type="match status" value="1"/>
</dbReference>
<dbReference type="SUPFAM" id="SSF51735">
    <property type="entry name" value="NAD(P)-binding Rossmann-fold domains"/>
    <property type="match status" value="1"/>
</dbReference>
<protein>
    <recommendedName>
        <fullName evidence="1">Enoyl reductase (ER) domain-containing protein</fullName>
    </recommendedName>
</protein>
<evidence type="ECO:0000313" key="2">
    <source>
        <dbReference type="EMBL" id="KDQ12305.1"/>
    </source>
</evidence>
<keyword evidence="3" id="KW-1185">Reference proteome</keyword>
<dbReference type="HOGENOM" id="CLU_026673_16_5_1"/>
<dbReference type="SMART" id="SM00829">
    <property type="entry name" value="PKS_ER"/>
    <property type="match status" value="1"/>
</dbReference>
<dbReference type="PANTHER" id="PTHR45348:SF2">
    <property type="entry name" value="ZINC-TYPE ALCOHOL DEHYDROGENASE-LIKE PROTEIN C2E1P3.01"/>
    <property type="match status" value="1"/>
</dbReference>
<evidence type="ECO:0000313" key="3">
    <source>
        <dbReference type="Proteomes" id="UP000027195"/>
    </source>
</evidence>
<dbReference type="PANTHER" id="PTHR45348">
    <property type="entry name" value="HYPOTHETICAL OXIDOREDUCTASE (EUROFUNG)"/>
    <property type="match status" value="1"/>
</dbReference>
<dbReference type="EMBL" id="KL198051">
    <property type="protein sequence ID" value="KDQ12305.1"/>
    <property type="molecule type" value="Genomic_DNA"/>
</dbReference>
<dbReference type="OrthoDB" id="3233595at2759"/>
<dbReference type="Gene3D" id="3.90.180.10">
    <property type="entry name" value="Medium-chain alcohol dehydrogenases, catalytic domain"/>
    <property type="match status" value="1"/>
</dbReference>
<dbReference type="InterPro" id="IPR011032">
    <property type="entry name" value="GroES-like_sf"/>
</dbReference>
<dbReference type="GO" id="GO:0016651">
    <property type="term" value="F:oxidoreductase activity, acting on NAD(P)H"/>
    <property type="evidence" value="ECO:0007669"/>
    <property type="project" value="InterPro"/>
</dbReference>
<dbReference type="InterPro" id="IPR036291">
    <property type="entry name" value="NAD(P)-bd_dom_sf"/>
</dbReference>
<accession>A0A067MCB6</accession>
<dbReference type="AlphaFoldDB" id="A0A067MCB6"/>
<evidence type="ECO:0000259" key="1">
    <source>
        <dbReference type="SMART" id="SM00829"/>
    </source>
</evidence>
<dbReference type="Gene3D" id="3.40.50.720">
    <property type="entry name" value="NAD(P)-binding Rossmann-like Domain"/>
    <property type="match status" value="1"/>
</dbReference>
<dbReference type="CDD" id="cd08249">
    <property type="entry name" value="enoyl_reductase_like"/>
    <property type="match status" value="1"/>
</dbReference>
<dbReference type="Proteomes" id="UP000027195">
    <property type="component" value="Unassembled WGS sequence"/>
</dbReference>
<dbReference type="InParanoid" id="A0A067MCB6"/>
<reference evidence="3" key="1">
    <citation type="journal article" date="2014" name="Proc. Natl. Acad. Sci. U.S.A.">
        <title>Extensive sampling of basidiomycete genomes demonstrates inadequacy of the white-rot/brown-rot paradigm for wood decay fungi.</title>
        <authorList>
            <person name="Riley R."/>
            <person name="Salamov A.A."/>
            <person name="Brown D.W."/>
            <person name="Nagy L.G."/>
            <person name="Floudas D."/>
            <person name="Held B.W."/>
            <person name="Levasseur A."/>
            <person name="Lombard V."/>
            <person name="Morin E."/>
            <person name="Otillar R."/>
            <person name="Lindquist E.A."/>
            <person name="Sun H."/>
            <person name="LaButti K.M."/>
            <person name="Schmutz J."/>
            <person name="Jabbour D."/>
            <person name="Luo H."/>
            <person name="Baker S.E."/>
            <person name="Pisabarro A.G."/>
            <person name="Walton J.D."/>
            <person name="Blanchette R.A."/>
            <person name="Henrissat B."/>
            <person name="Martin F."/>
            <person name="Cullen D."/>
            <person name="Hibbett D.S."/>
            <person name="Grigoriev I.V."/>
        </authorList>
    </citation>
    <scope>NUCLEOTIDE SEQUENCE [LARGE SCALE GENOMIC DNA]</scope>
    <source>
        <strain evidence="3">FD-172 SS1</strain>
    </source>
</reference>
<dbReference type="InterPro" id="IPR013149">
    <property type="entry name" value="ADH-like_C"/>
</dbReference>
<dbReference type="InterPro" id="IPR047122">
    <property type="entry name" value="Trans-enoyl_RdTase-like"/>
</dbReference>
<sequence length="357" mass="37783">MSSTVNKDNIPAGHHLAAVLTSLGSPVEVTHRPTPTPGPDELLIEVKSIALNPVDHYQRDFGFLIASYPAVVGSDLAGVVVAAGPTSVPSDELKPGTRVAAFAPCLSHKGAPDYGAFQTRVLVPAANAVPLPERLSFNEASLLPMAVTTAWAGWYSIGVARDTAYTPADKKGILVWGGSSSVGSAALQTAKLMGFVVYTTASEKHHEYLKSLGASRVFDYKSEGVEASIIKAAKEDGLTFQVGYDAVGQLQSCLEILKALKEEGTTARVASAVPLSDASPTLEGVEVNSFVASPVDEKARTELFHFVYRVWLKEKLEKGEFVPSPKIQVVGKGLESVQEGLDVLKKGVSGTKLVIEL</sequence>
<dbReference type="SUPFAM" id="SSF50129">
    <property type="entry name" value="GroES-like"/>
    <property type="match status" value="1"/>
</dbReference>
<dbReference type="STRING" id="930990.A0A067MCB6"/>
<feature type="domain" description="Enoyl reductase (ER)" evidence="1">
    <location>
        <begin position="24"/>
        <end position="355"/>
    </location>
</feature>
<dbReference type="Pfam" id="PF00107">
    <property type="entry name" value="ADH_zinc_N"/>
    <property type="match status" value="1"/>
</dbReference>
<gene>
    <name evidence="2" type="ORF">BOTBODRAFT_34592</name>
</gene>
<proteinExistence type="predicted"/>
<dbReference type="InterPro" id="IPR013154">
    <property type="entry name" value="ADH-like_N"/>
</dbReference>
<dbReference type="InterPro" id="IPR020843">
    <property type="entry name" value="ER"/>
</dbReference>
<name>A0A067MCB6_BOTB1</name>